<dbReference type="PANTHER" id="PTHR35863:SF1">
    <property type="entry name" value="COBALT-PRECORRIN-5B C(1)-METHYLTRANSFERASE"/>
    <property type="match status" value="1"/>
</dbReference>
<dbReference type="AlphaFoldDB" id="U2JSB5"/>
<dbReference type="PATRIC" id="fig|411473.3.peg.2534"/>
<dbReference type="HAMAP" id="MF_00787">
    <property type="entry name" value="CbiD"/>
    <property type="match status" value="1"/>
</dbReference>
<dbReference type="EC" id="2.1.1.195" evidence="5"/>
<comment type="caution">
    <text evidence="6">The sequence shown here is derived from an EMBL/GenBank/DDBJ whole genome shotgun (WGS) entry which is preliminary data.</text>
</comment>
<dbReference type="STRING" id="411473.RUMCAL_03015"/>
<dbReference type="Proteomes" id="UP000016662">
    <property type="component" value="Unassembled WGS sequence"/>
</dbReference>
<dbReference type="Gene3D" id="3.30.2110.10">
    <property type="entry name" value="CbiD-like"/>
    <property type="match status" value="1"/>
</dbReference>
<dbReference type="OrthoDB" id="6439987at2"/>
<dbReference type="PANTHER" id="PTHR35863">
    <property type="entry name" value="COBALT-PRECORRIN-5B C(1)-METHYLTRANSFERASE"/>
    <property type="match status" value="1"/>
</dbReference>
<protein>
    <recommendedName>
        <fullName evidence="5">Cobalt-precorrin-5B C(1)-methyltransferase</fullName>
        <ecNumber evidence="5">2.1.1.195</ecNumber>
    </recommendedName>
    <alternativeName>
        <fullName evidence="5">Cobalt-precorrin-6A synthase</fullName>
    </alternativeName>
</protein>
<proteinExistence type="inferred from homology"/>
<dbReference type="eggNOG" id="COG1903">
    <property type="taxonomic scope" value="Bacteria"/>
</dbReference>
<comment type="catalytic activity">
    <reaction evidence="5">
        <text>Co-precorrin-5B + S-adenosyl-L-methionine = Co-precorrin-6A + S-adenosyl-L-homocysteine</text>
        <dbReference type="Rhea" id="RHEA:26285"/>
        <dbReference type="ChEBI" id="CHEBI:57856"/>
        <dbReference type="ChEBI" id="CHEBI:59789"/>
        <dbReference type="ChEBI" id="CHEBI:60063"/>
        <dbReference type="ChEBI" id="CHEBI:60064"/>
        <dbReference type="EC" id="2.1.1.195"/>
    </reaction>
</comment>
<keyword evidence="3 5" id="KW-0808">Transferase</keyword>
<keyword evidence="4 5" id="KW-0949">S-adenosyl-L-methionine</keyword>
<dbReference type="NCBIfam" id="TIGR00312">
    <property type="entry name" value="cbiD"/>
    <property type="match status" value="1"/>
</dbReference>
<accession>U2JSB5</accession>
<name>U2JSB5_9FIRM</name>
<evidence type="ECO:0000256" key="1">
    <source>
        <dbReference type="ARBA" id="ARBA00022573"/>
    </source>
</evidence>
<dbReference type="GO" id="GO:0019251">
    <property type="term" value="P:anaerobic cobalamin biosynthetic process"/>
    <property type="evidence" value="ECO:0007669"/>
    <property type="project" value="UniProtKB-UniRule"/>
</dbReference>
<dbReference type="HOGENOM" id="CLU_041273_1_0_9"/>
<dbReference type="GO" id="GO:0043780">
    <property type="term" value="F:cobalt-precorrin-5B C1-methyltransferase activity"/>
    <property type="evidence" value="ECO:0007669"/>
    <property type="project" value="RHEA"/>
</dbReference>
<keyword evidence="2 5" id="KW-0489">Methyltransferase</keyword>
<sequence>MKQLREGYTTGSCAAAASFASVLWQTSGKCPEWVELEVPAGKLLHLEIQAEEAYTCGVQKDGGDDPDETNGCLVTASVEILPAAGAVQFRAGTGVGTITRKGLKLPVGEPAINPVPRQMIEKAVRSVIGEKGAVVTISVPNGEVIAEKTFNGRLGITGGISILGTTGIVRPMSEEAIRETLYLELSMCRQEYGTACAFVTGYAGESFLKRQYPQGKAIVLCSNYLGYLLDCAEELGFTHVLLAGRTGKLVKPAADIMYLHSHTAGGQREVICTHAALAGASRAQVQQLYQCNTTRDMTELLCTYPLAEQVWHTIAEKVCENCMRRTHGKIQVGLLLLDENDRILAESSQTDSIRKAWLTCGTN</sequence>
<dbReference type="GeneID" id="93693788"/>
<comment type="pathway">
    <text evidence="5">Cofactor biosynthesis; adenosylcobalamin biosynthesis; cob(II)yrinate a,c-diamide from sirohydrochlorin (anaerobic route): step 6/10.</text>
</comment>
<evidence type="ECO:0000256" key="4">
    <source>
        <dbReference type="ARBA" id="ARBA00022691"/>
    </source>
</evidence>
<evidence type="ECO:0000256" key="2">
    <source>
        <dbReference type="ARBA" id="ARBA00022603"/>
    </source>
</evidence>
<evidence type="ECO:0000256" key="5">
    <source>
        <dbReference type="HAMAP-Rule" id="MF_00787"/>
    </source>
</evidence>
<gene>
    <name evidence="5" type="primary">cbiD</name>
    <name evidence="6" type="ORF">RUMCAL_03015</name>
</gene>
<dbReference type="SUPFAM" id="SSF111342">
    <property type="entry name" value="CbiD-like"/>
    <property type="match status" value="1"/>
</dbReference>
<keyword evidence="7" id="KW-1185">Reference proteome</keyword>
<keyword evidence="1 5" id="KW-0169">Cobalamin biosynthesis</keyword>
<evidence type="ECO:0000256" key="3">
    <source>
        <dbReference type="ARBA" id="ARBA00022679"/>
    </source>
</evidence>
<comment type="function">
    <text evidence="5">Catalyzes the methylation of C-1 in cobalt-precorrin-5B to form cobalt-precorrin-6A.</text>
</comment>
<evidence type="ECO:0000313" key="7">
    <source>
        <dbReference type="Proteomes" id="UP000016662"/>
    </source>
</evidence>
<dbReference type="RefSeq" id="WP_021681206.1">
    <property type="nucleotide sequence ID" value="NZ_KI260336.1"/>
</dbReference>
<dbReference type="PIRSF" id="PIRSF026782">
    <property type="entry name" value="CbiD"/>
    <property type="match status" value="1"/>
</dbReference>
<comment type="similarity">
    <text evidence="5">Belongs to the CbiD family.</text>
</comment>
<dbReference type="GO" id="GO:0032259">
    <property type="term" value="P:methylation"/>
    <property type="evidence" value="ECO:0007669"/>
    <property type="project" value="UniProtKB-KW"/>
</dbReference>
<dbReference type="EMBL" id="AWVF01000390">
    <property type="protein sequence ID" value="ERJ89151.1"/>
    <property type="molecule type" value="Genomic_DNA"/>
</dbReference>
<dbReference type="Pfam" id="PF01888">
    <property type="entry name" value="CbiD"/>
    <property type="match status" value="1"/>
</dbReference>
<organism evidence="6 7">
    <name type="scientific">Ruminococcus callidus ATCC 27760</name>
    <dbReference type="NCBI Taxonomy" id="411473"/>
    <lineage>
        <taxon>Bacteria</taxon>
        <taxon>Bacillati</taxon>
        <taxon>Bacillota</taxon>
        <taxon>Clostridia</taxon>
        <taxon>Eubacteriales</taxon>
        <taxon>Oscillospiraceae</taxon>
        <taxon>Ruminococcus</taxon>
    </lineage>
</organism>
<reference evidence="6 7" key="1">
    <citation type="submission" date="2013-07" db="EMBL/GenBank/DDBJ databases">
        <authorList>
            <person name="Weinstock G."/>
            <person name="Sodergren E."/>
            <person name="Wylie T."/>
            <person name="Fulton L."/>
            <person name="Fulton R."/>
            <person name="Fronick C."/>
            <person name="O'Laughlin M."/>
            <person name="Godfrey J."/>
            <person name="Miner T."/>
            <person name="Herter B."/>
            <person name="Appelbaum E."/>
            <person name="Cordes M."/>
            <person name="Lek S."/>
            <person name="Wollam A."/>
            <person name="Pepin K.H."/>
            <person name="Palsikar V.B."/>
            <person name="Mitreva M."/>
            <person name="Wilson R.K."/>
        </authorList>
    </citation>
    <scope>NUCLEOTIDE SEQUENCE [LARGE SCALE GENOMIC DNA]</scope>
    <source>
        <strain evidence="6 7">ATCC 27760</strain>
    </source>
</reference>
<dbReference type="InterPro" id="IPR002748">
    <property type="entry name" value="CbiD"/>
</dbReference>
<dbReference type="UniPathway" id="UPA00148">
    <property type="reaction ID" value="UER00227"/>
</dbReference>
<dbReference type="InterPro" id="IPR036074">
    <property type="entry name" value="CbiD_sf"/>
</dbReference>
<evidence type="ECO:0000313" key="6">
    <source>
        <dbReference type="EMBL" id="ERJ89151.1"/>
    </source>
</evidence>